<dbReference type="GO" id="GO:0019867">
    <property type="term" value="C:outer membrane"/>
    <property type="evidence" value="ECO:0007669"/>
    <property type="project" value="InterPro"/>
</dbReference>
<dbReference type="GeneID" id="66740694"/>
<feature type="domain" description="Glycine zipper 2TM" evidence="1">
    <location>
        <begin position="31"/>
        <end position="71"/>
    </location>
</feature>
<protein>
    <submittedName>
        <fullName evidence="3">Surface antigen</fullName>
    </submittedName>
</protein>
<dbReference type="AlphaFoldDB" id="A0A9Q6PSA3"/>
<organism evidence="3 4">
    <name type="scientific">Piscirickettsia salmonis</name>
    <dbReference type="NCBI Taxonomy" id="1238"/>
    <lineage>
        <taxon>Bacteria</taxon>
        <taxon>Pseudomonadati</taxon>
        <taxon>Pseudomonadota</taxon>
        <taxon>Gammaproteobacteria</taxon>
        <taxon>Thiotrichales</taxon>
        <taxon>Piscirickettsiaceae</taxon>
        <taxon>Piscirickettsia</taxon>
    </lineage>
</organism>
<reference evidence="3 4" key="1">
    <citation type="submission" date="2019-04" db="EMBL/GenBank/DDBJ databases">
        <title>Complete genome sequencing of Piscirickettsia salmonis strain Psal-009.</title>
        <authorList>
            <person name="Schober I."/>
            <person name="Bunk B."/>
            <person name="Sproer C."/>
            <person name="Carril G.P."/>
            <person name="Riedel T."/>
            <person name="Flores-Herrera P.A."/>
            <person name="Nourdin-Galindo G."/>
            <person name="Marshall S.H."/>
            <person name="Overmann J."/>
        </authorList>
    </citation>
    <scope>NUCLEOTIDE SEQUENCE [LARGE SCALE GENOMIC DNA]</scope>
    <source>
        <strain evidence="3 4">Psal-009</strain>
    </source>
</reference>
<accession>A0A9Q6PSA3</accession>
<dbReference type="RefSeq" id="WP_032126730.1">
    <property type="nucleotide sequence ID" value="NZ_CP012413.1"/>
</dbReference>
<gene>
    <name evidence="3" type="ORF">Psal009_01511</name>
</gene>
<dbReference type="InterPro" id="IPR032635">
    <property type="entry name" value="Anti_2"/>
</dbReference>
<name>A0A9Q6PSA3_PISSA</name>
<evidence type="ECO:0000259" key="2">
    <source>
        <dbReference type="Pfam" id="PF16998"/>
    </source>
</evidence>
<dbReference type="Proteomes" id="UP000422232">
    <property type="component" value="Chromosome"/>
</dbReference>
<dbReference type="PROSITE" id="PS51257">
    <property type="entry name" value="PROKAR_LIPOPROTEIN"/>
    <property type="match status" value="1"/>
</dbReference>
<evidence type="ECO:0000313" key="3">
    <source>
        <dbReference type="EMBL" id="QGO05619.1"/>
    </source>
</evidence>
<evidence type="ECO:0000259" key="1">
    <source>
        <dbReference type="Pfam" id="PF05433"/>
    </source>
</evidence>
<dbReference type="InterPro" id="IPR008816">
    <property type="entry name" value="Gly_zipper_2TM_dom"/>
</dbReference>
<dbReference type="Pfam" id="PF16998">
    <property type="entry name" value="17kDa_Anti_2"/>
    <property type="match status" value="1"/>
</dbReference>
<sequence>MNRGCLQGSSLIIISIFLVGCAQNFSRQEVGAATGAVVGGVAGQLFGKGSGRVAMAIGGAVLGGLIGSKIGQSMDQQDKIKLNQSLEKVKTGQVTRWRNPDTGNSYSVEAVRTYQRYNKQERRQQYCREFQQKAMIAGQKQEIYGTACRQADGRWQVVSTEK</sequence>
<evidence type="ECO:0000313" key="4">
    <source>
        <dbReference type="Proteomes" id="UP000422232"/>
    </source>
</evidence>
<dbReference type="InterPro" id="IPR016364">
    <property type="entry name" value="Surface_antigen_Rickettsia"/>
</dbReference>
<dbReference type="Pfam" id="PF05433">
    <property type="entry name" value="Rick_17kDa_Anti"/>
    <property type="match status" value="1"/>
</dbReference>
<proteinExistence type="predicted"/>
<dbReference type="PIRSF" id="PIRSF002721">
    <property type="entry name" value="Surface_antigen_Rickettsia"/>
    <property type="match status" value="1"/>
</dbReference>
<feature type="domain" description="Surface antigen" evidence="2">
    <location>
        <begin position="91"/>
        <end position="160"/>
    </location>
</feature>
<keyword evidence="4" id="KW-1185">Reference proteome</keyword>
<dbReference type="EMBL" id="CP038908">
    <property type="protein sequence ID" value="QGO05619.1"/>
    <property type="molecule type" value="Genomic_DNA"/>
</dbReference>